<dbReference type="InterPro" id="IPR009582">
    <property type="entry name" value="Spc2/SPCS2"/>
</dbReference>
<dbReference type="GO" id="GO:0006465">
    <property type="term" value="P:signal peptide processing"/>
    <property type="evidence" value="ECO:0007669"/>
    <property type="project" value="InterPro"/>
</dbReference>
<dbReference type="Proteomes" id="UP000030854">
    <property type="component" value="Unassembled WGS sequence"/>
</dbReference>
<keyword evidence="4 10" id="KW-0812">Transmembrane</keyword>
<dbReference type="OMA" id="WMSFVEK"/>
<comment type="function">
    <text evidence="8">Component of the signal peptidase complex (SPC) which catalyzes the cleavage of N-terminal signal sequences from nascent proteins as they are translocated into the lumen of the endoplasmic reticulum. Enhances the enzymatic activity of SPC and facilitates the interactions between different components of the translocation site.</text>
</comment>
<evidence type="ECO:0000313" key="11">
    <source>
        <dbReference type="EMBL" id="KHJ35068.1"/>
    </source>
</evidence>
<comment type="similarity">
    <text evidence="2">Belongs to the SPCS2 family.</text>
</comment>
<evidence type="ECO:0000256" key="1">
    <source>
        <dbReference type="ARBA" id="ARBA00004477"/>
    </source>
</evidence>
<evidence type="ECO:0000256" key="3">
    <source>
        <dbReference type="ARBA" id="ARBA00017057"/>
    </source>
</evidence>
<feature type="compositionally biased region" description="Basic residues" evidence="9">
    <location>
        <begin position="262"/>
        <end position="271"/>
    </location>
</feature>
<evidence type="ECO:0000256" key="4">
    <source>
        <dbReference type="ARBA" id="ARBA00022692"/>
    </source>
</evidence>
<dbReference type="PANTHER" id="PTHR13085">
    <property type="entry name" value="MICROSOMAL SIGNAL PEPTIDASE 25 KDA SUBUNIT"/>
    <property type="match status" value="1"/>
</dbReference>
<evidence type="ECO:0000256" key="8">
    <source>
        <dbReference type="ARBA" id="ARBA00045608"/>
    </source>
</evidence>
<keyword evidence="5" id="KW-0256">Endoplasmic reticulum</keyword>
<evidence type="ECO:0000256" key="2">
    <source>
        <dbReference type="ARBA" id="ARBA00007324"/>
    </source>
</evidence>
<feature type="transmembrane region" description="Helical" evidence="10">
    <location>
        <begin position="105"/>
        <end position="123"/>
    </location>
</feature>
<evidence type="ECO:0000256" key="5">
    <source>
        <dbReference type="ARBA" id="ARBA00022824"/>
    </source>
</evidence>
<dbReference type="STRING" id="52586.A0A0B1P9Y9"/>
<dbReference type="GO" id="GO:0045047">
    <property type="term" value="P:protein targeting to ER"/>
    <property type="evidence" value="ECO:0007669"/>
    <property type="project" value="TreeGrafter"/>
</dbReference>
<organism evidence="11 12">
    <name type="scientific">Uncinula necator</name>
    <name type="common">Grape powdery mildew</name>
    <dbReference type="NCBI Taxonomy" id="52586"/>
    <lineage>
        <taxon>Eukaryota</taxon>
        <taxon>Fungi</taxon>
        <taxon>Dikarya</taxon>
        <taxon>Ascomycota</taxon>
        <taxon>Pezizomycotina</taxon>
        <taxon>Leotiomycetes</taxon>
        <taxon>Erysiphales</taxon>
        <taxon>Erysiphaceae</taxon>
        <taxon>Erysiphe</taxon>
    </lineage>
</organism>
<comment type="subcellular location">
    <subcellularLocation>
        <location evidence="1">Endoplasmic reticulum membrane</location>
        <topology evidence="1">Multi-pass membrane protein</topology>
    </subcellularLocation>
</comment>
<dbReference type="PANTHER" id="PTHR13085:SF0">
    <property type="entry name" value="SIGNAL PEPTIDASE COMPLEX SUBUNIT 2"/>
    <property type="match status" value="1"/>
</dbReference>
<keyword evidence="12" id="KW-1185">Reference proteome</keyword>
<evidence type="ECO:0000256" key="7">
    <source>
        <dbReference type="ARBA" id="ARBA00023136"/>
    </source>
</evidence>
<reference evidence="11 12" key="1">
    <citation type="journal article" date="2014" name="BMC Genomics">
        <title>Adaptive genomic structural variation in the grape powdery mildew pathogen, Erysiphe necator.</title>
        <authorList>
            <person name="Jones L."/>
            <person name="Riaz S."/>
            <person name="Morales-Cruz A."/>
            <person name="Amrine K.C."/>
            <person name="McGuire B."/>
            <person name="Gubler W.D."/>
            <person name="Walker M.A."/>
            <person name="Cantu D."/>
        </authorList>
    </citation>
    <scope>NUCLEOTIDE SEQUENCE [LARGE SCALE GENOMIC DNA]</scope>
    <source>
        <strain evidence="12">c</strain>
    </source>
</reference>
<dbReference type="Pfam" id="PF06703">
    <property type="entry name" value="SPC25"/>
    <property type="match status" value="1"/>
</dbReference>
<protein>
    <recommendedName>
        <fullName evidence="3">Signal peptidase complex subunit 2</fullName>
    </recommendedName>
</protein>
<feature type="region of interest" description="Disordered" evidence="9">
    <location>
        <begin position="216"/>
        <end position="271"/>
    </location>
</feature>
<feature type="compositionally biased region" description="Basic and acidic residues" evidence="9">
    <location>
        <begin position="219"/>
        <end position="243"/>
    </location>
</feature>
<sequence>MSNDKISLYSLNGMCQKYFICQLSAEKNFTLDVVFASFVTNTLIKDKDLKNSSDDALPVYLNSIKFRQSHRLSDIRLAIGYIAILISAVTFFWDYKFGFESTKVYTAIAVLIYTIFNGILTYWMSFVEKDIIYVGTNSQGDKIQISSKIDKHVPVYNLTVTTYLKSQPKRPNNQILKKPFNEWFNKAGYFVPLPFQQMLASNVPLIGAADPARVLSSTRKKDSGSKSTEELKNGDNKEKHLNRVSESSGIDIHQGSNVKALKTGKKKENKS</sequence>
<evidence type="ECO:0000256" key="6">
    <source>
        <dbReference type="ARBA" id="ARBA00022989"/>
    </source>
</evidence>
<evidence type="ECO:0000256" key="10">
    <source>
        <dbReference type="SAM" id="Phobius"/>
    </source>
</evidence>
<name>A0A0B1P9Y9_UNCNE</name>
<gene>
    <name evidence="11" type="ORF">EV44_g2791</name>
</gene>
<dbReference type="HOGENOM" id="CLU_089740_0_0_1"/>
<feature type="transmembrane region" description="Helical" evidence="10">
    <location>
        <begin position="75"/>
        <end position="93"/>
    </location>
</feature>
<keyword evidence="7 10" id="KW-0472">Membrane</keyword>
<comment type="caution">
    <text evidence="11">The sequence shown here is derived from an EMBL/GenBank/DDBJ whole genome shotgun (WGS) entry which is preliminary data.</text>
</comment>
<evidence type="ECO:0000313" key="12">
    <source>
        <dbReference type="Proteomes" id="UP000030854"/>
    </source>
</evidence>
<dbReference type="EMBL" id="JNVN01000546">
    <property type="protein sequence ID" value="KHJ35068.1"/>
    <property type="molecule type" value="Genomic_DNA"/>
</dbReference>
<dbReference type="AlphaFoldDB" id="A0A0B1P9Y9"/>
<evidence type="ECO:0000256" key="9">
    <source>
        <dbReference type="SAM" id="MobiDB-lite"/>
    </source>
</evidence>
<keyword evidence="6 10" id="KW-1133">Transmembrane helix</keyword>
<accession>A0A0B1P9Y9</accession>
<dbReference type="GO" id="GO:0005787">
    <property type="term" value="C:signal peptidase complex"/>
    <property type="evidence" value="ECO:0007669"/>
    <property type="project" value="InterPro"/>
</dbReference>
<proteinExistence type="inferred from homology"/>